<dbReference type="AlphaFoldDB" id="A0A1G6VXV0"/>
<dbReference type="EMBL" id="FMZP01000032">
    <property type="protein sequence ID" value="SDD58398.1"/>
    <property type="molecule type" value="Genomic_DNA"/>
</dbReference>
<proteinExistence type="predicted"/>
<evidence type="ECO:0000313" key="2">
    <source>
        <dbReference type="EMBL" id="SET95461.1"/>
    </source>
</evidence>
<gene>
    <name evidence="2" type="ORF">SAMN04488694_1206</name>
    <name evidence="1" type="ORF">SAMN05192552_103229</name>
</gene>
<protein>
    <submittedName>
        <fullName evidence="1">Uncharacterized protein</fullName>
    </submittedName>
</protein>
<evidence type="ECO:0000313" key="3">
    <source>
        <dbReference type="Proteomes" id="UP000199320"/>
    </source>
</evidence>
<keyword evidence="3" id="KW-1185">Reference proteome</keyword>
<accession>A0A1G6VXV0</accession>
<dbReference type="Proteomes" id="UP000199320">
    <property type="component" value="Unassembled WGS sequence"/>
</dbReference>
<organism evidence="1 4">
    <name type="scientific">Natrinema hispanicum</name>
    <dbReference type="NCBI Taxonomy" id="392421"/>
    <lineage>
        <taxon>Archaea</taxon>
        <taxon>Methanobacteriati</taxon>
        <taxon>Methanobacteriota</taxon>
        <taxon>Stenosarchaea group</taxon>
        <taxon>Halobacteria</taxon>
        <taxon>Halobacteriales</taxon>
        <taxon>Natrialbaceae</taxon>
        <taxon>Natrinema</taxon>
    </lineage>
</organism>
<dbReference type="EMBL" id="FOIC01000020">
    <property type="protein sequence ID" value="SET95461.1"/>
    <property type="molecule type" value="Genomic_DNA"/>
</dbReference>
<sequence>MKDMRVDTTAALERRAIVTIGLSGTPIPQQSGEQVCTAGQLLLSMTISIELHS</sequence>
<reference evidence="2" key="1">
    <citation type="submission" date="2016-10" db="EMBL/GenBank/DDBJ databases">
        <authorList>
            <person name="de Groot N.N."/>
        </authorList>
    </citation>
    <scope>NUCLEOTIDE SEQUENCE [LARGE SCALE GENOMIC DNA]</scope>
    <source>
        <strain evidence="2">CDM_6</strain>
    </source>
</reference>
<name>A0A1G6VXV0_9EURY</name>
<evidence type="ECO:0000313" key="1">
    <source>
        <dbReference type="EMBL" id="SDD58398.1"/>
    </source>
</evidence>
<evidence type="ECO:0000313" key="4">
    <source>
        <dbReference type="Proteomes" id="UP000324021"/>
    </source>
</evidence>
<dbReference type="Proteomes" id="UP000324021">
    <property type="component" value="Unassembled WGS sequence"/>
</dbReference>
<reference evidence="3 4" key="2">
    <citation type="submission" date="2016-10" db="EMBL/GenBank/DDBJ databases">
        <authorList>
            <person name="Varghese N."/>
            <person name="Submissions S."/>
        </authorList>
    </citation>
    <scope>NUCLEOTIDE SEQUENCE [LARGE SCALE GENOMIC DNA]</scope>
    <source>
        <strain evidence="1 4">CDM_1</strain>
        <strain evidence="3">CDM_6</strain>
    </source>
</reference>
<dbReference type="STRING" id="392421.SAMN04488694_1206"/>